<dbReference type="RefSeq" id="WP_340294998.1">
    <property type="nucleotide sequence ID" value="NZ_JBBEOI010000198.1"/>
</dbReference>
<name>A0ABV7WMF7_9MICO</name>
<evidence type="ECO:0000313" key="3">
    <source>
        <dbReference type="Proteomes" id="UP001595685"/>
    </source>
</evidence>
<keyword evidence="1" id="KW-1133">Transmembrane helix</keyword>
<gene>
    <name evidence="2" type="ORF">ACFOLH_15465</name>
</gene>
<sequence>MTAPSPAGTRRPAPAPVALRRLRGDAGVGSLEYIGMVTVLAVVVAAFAVVPASFPFRTAVAQALCSMFQGDCSAVVPPPPPQCEVSAAGREIGASVTAFSIKVGRKDSYEIVQFGDGKARVTTGDVLELGASASVGGGSSLSIGDDGAIGGGAKGSASVTASGGVKLLYDFEDGDEAADWVEDNRNIFAQSLNFAGGPLADGGEQLWNHLDDDRPDPSAIAFQVGAALRLGGEAGIGGTANVSGSGSASVTGVMQLNRDGTSSFTTTAASSAQGELLLAMASGELAGNASAGYSVTFDASGRPTSLKLSTVTGYRSAIGMNTLGLETGGRTITDVGWDFDIGEWGGETRTTTTLDLTDPANRAAFDEVFLLAGPVAAMDPRATFDGSVDALADRVAASGVAVTAAYAVDTSEVGFDVDAGAGVKFGLELGSDSFERRLLDAHVRDGASGAGWQPLSTC</sequence>
<dbReference type="EMBL" id="JBHRWW010000012">
    <property type="protein sequence ID" value="MFC3689746.1"/>
    <property type="molecule type" value="Genomic_DNA"/>
</dbReference>
<evidence type="ECO:0000313" key="2">
    <source>
        <dbReference type="EMBL" id="MFC3689746.1"/>
    </source>
</evidence>
<protein>
    <submittedName>
        <fullName evidence="2">Uncharacterized protein</fullName>
    </submittedName>
</protein>
<evidence type="ECO:0000256" key="1">
    <source>
        <dbReference type="SAM" id="Phobius"/>
    </source>
</evidence>
<feature type="transmembrane region" description="Helical" evidence="1">
    <location>
        <begin position="33"/>
        <end position="54"/>
    </location>
</feature>
<keyword evidence="1" id="KW-0472">Membrane</keyword>
<reference evidence="3" key="1">
    <citation type="journal article" date="2019" name="Int. J. Syst. Evol. Microbiol.">
        <title>The Global Catalogue of Microorganisms (GCM) 10K type strain sequencing project: providing services to taxonomists for standard genome sequencing and annotation.</title>
        <authorList>
            <consortium name="The Broad Institute Genomics Platform"/>
            <consortium name="The Broad Institute Genome Sequencing Center for Infectious Disease"/>
            <person name="Wu L."/>
            <person name="Ma J."/>
        </authorList>
    </citation>
    <scope>NUCLEOTIDE SEQUENCE [LARGE SCALE GENOMIC DNA]</scope>
    <source>
        <strain evidence="3">NCAIM B.02333</strain>
    </source>
</reference>
<keyword evidence="3" id="KW-1185">Reference proteome</keyword>
<comment type="caution">
    <text evidence="2">The sequence shown here is derived from an EMBL/GenBank/DDBJ whole genome shotgun (WGS) entry which is preliminary data.</text>
</comment>
<dbReference type="Proteomes" id="UP001595685">
    <property type="component" value="Unassembled WGS sequence"/>
</dbReference>
<proteinExistence type="predicted"/>
<organism evidence="2 3">
    <name type="scientific">Aquipuribacter hungaricus</name>
    <dbReference type="NCBI Taxonomy" id="545624"/>
    <lineage>
        <taxon>Bacteria</taxon>
        <taxon>Bacillati</taxon>
        <taxon>Actinomycetota</taxon>
        <taxon>Actinomycetes</taxon>
        <taxon>Micrococcales</taxon>
        <taxon>Intrasporangiaceae</taxon>
        <taxon>Aquipuribacter</taxon>
    </lineage>
</organism>
<accession>A0ABV7WMF7</accession>
<keyword evidence="1" id="KW-0812">Transmembrane</keyword>